<dbReference type="InterPro" id="IPR027417">
    <property type="entry name" value="P-loop_NTPase"/>
</dbReference>
<evidence type="ECO:0000313" key="1">
    <source>
        <dbReference type="EMBL" id="EGW06384.1"/>
    </source>
</evidence>
<dbReference type="PANTHER" id="PTHR19229">
    <property type="entry name" value="ATP-BINDING CASSETTE TRANSPORTER SUBFAMILY A ABCA"/>
    <property type="match status" value="1"/>
</dbReference>
<keyword evidence="1" id="KW-0547">Nucleotide-binding</keyword>
<dbReference type="GO" id="GO:0005524">
    <property type="term" value="F:ATP binding"/>
    <property type="evidence" value="ECO:0007669"/>
    <property type="project" value="UniProtKB-KW"/>
</dbReference>
<evidence type="ECO:0000313" key="2">
    <source>
        <dbReference type="Proteomes" id="UP000001075"/>
    </source>
</evidence>
<dbReference type="STRING" id="10029.G3ID86"/>
<gene>
    <name evidence="1" type="ORF">I79_021659</name>
</gene>
<protein>
    <submittedName>
        <fullName evidence="1">ATP-binding cassette sub-family A member 3</fullName>
    </submittedName>
</protein>
<dbReference type="EMBL" id="JH002023">
    <property type="protein sequence ID" value="EGW06384.1"/>
    <property type="molecule type" value="Genomic_DNA"/>
</dbReference>
<dbReference type="Gene3D" id="3.40.50.300">
    <property type="entry name" value="P-loop containing nucleotide triphosphate hydrolases"/>
    <property type="match status" value="1"/>
</dbReference>
<accession>G3ID86</accession>
<dbReference type="GO" id="GO:0016020">
    <property type="term" value="C:membrane"/>
    <property type="evidence" value="ECO:0007669"/>
    <property type="project" value="InterPro"/>
</dbReference>
<name>G3ID86_CRIGR</name>
<dbReference type="GO" id="GO:0005319">
    <property type="term" value="F:lipid transporter activity"/>
    <property type="evidence" value="ECO:0007669"/>
    <property type="project" value="TreeGrafter"/>
</dbReference>
<dbReference type="eggNOG" id="KOG0059">
    <property type="taxonomic scope" value="Eukaryota"/>
</dbReference>
<dbReference type="PANTHER" id="PTHR19229:SF101">
    <property type="entry name" value="ATP-BINDING CASSETTE, SUB-FAMILY A (ABC1), MEMBER 16"/>
    <property type="match status" value="1"/>
</dbReference>
<dbReference type="InterPro" id="IPR026082">
    <property type="entry name" value="ABCA"/>
</dbReference>
<dbReference type="InParanoid" id="G3ID86"/>
<dbReference type="GO" id="GO:0140359">
    <property type="term" value="F:ABC-type transporter activity"/>
    <property type="evidence" value="ECO:0007669"/>
    <property type="project" value="InterPro"/>
</dbReference>
<reference evidence="2" key="1">
    <citation type="journal article" date="2011" name="Nat. Biotechnol.">
        <title>The genomic sequence of the Chinese hamster ovary (CHO)-K1 cell line.</title>
        <authorList>
            <person name="Xu X."/>
            <person name="Nagarajan H."/>
            <person name="Lewis N.E."/>
            <person name="Pan S."/>
            <person name="Cai Z."/>
            <person name="Liu X."/>
            <person name="Chen W."/>
            <person name="Xie M."/>
            <person name="Wang W."/>
            <person name="Hammond S."/>
            <person name="Andersen M.R."/>
            <person name="Neff N."/>
            <person name="Passarelli B."/>
            <person name="Koh W."/>
            <person name="Fan H.C."/>
            <person name="Wang J."/>
            <person name="Gui Y."/>
            <person name="Lee K.H."/>
            <person name="Betenbaugh M.J."/>
            <person name="Quake S.R."/>
            <person name="Famili I."/>
            <person name="Palsson B.O."/>
            <person name="Wang J."/>
        </authorList>
    </citation>
    <scope>NUCLEOTIDE SEQUENCE [LARGE SCALE GENOMIC DNA]</scope>
    <source>
        <strain evidence="2">CHO K1 cell line</strain>
    </source>
</reference>
<dbReference type="SUPFAM" id="SSF52540">
    <property type="entry name" value="P-loop containing nucleoside triphosphate hydrolases"/>
    <property type="match status" value="1"/>
</dbReference>
<keyword evidence="1" id="KW-0067">ATP-binding</keyword>
<organism evidence="1 2">
    <name type="scientific">Cricetulus griseus</name>
    <name type="common">Chinese hamster</name>
    <name type="synonym">Cricetulus barabensis griseus</name>
    <dbReference type="NCBI Taxonomy" id="10029"/>
    <lineage>
        <taxon>Eukaryota</taxon>
        <taxon>Metazoa</taxon>
        <taxon>Chordata</taxon>
        <taxon>Craniata</taxon>
        <taxon>Vertebrata</taxon>
        <taxon>Euteleostomi</taxon>
        <taxon>Mammalia</taxon>
        <taxon>Eutheria</taxon>
        <taxon>Euarchontoglires</taxon>
        <taxon>Glires</taxon>
        <taxon>Rodentia</taxon>
        <taxon>Myomorpha</taxon>
        <taxon>Muroidea</taxon>
        <taxon>Cricetidae</taxon>
        <taxon>Cricetinae</taxon>
        <taxon>Cricetulus</taxon>
    </lineage>
</organism>
<proteinExistence type="predicted"/>
<dbReference type="AlphaFoldDB" id="G3ID86"/>
<sequence length="115" mass="12891">MGKSSVVFLDEPSTGMDPGTQHLLWDTVTWIRNTGKAIIITSHRMEECETLCSRLAIMVKGSFACLGSPQHVRKRFGLVYTLTVKINIAKDRDKIAEFKRFIQTTFPGNIGVMDS</sequence>
<dbReference type="Proteomes" id="UP000001075">
    <property type="component" value="Unassembled WGS sequence"/>
</dbReference>
<dbReference type="PaxDb" id="10029-XP_007611318.1"/>